<evidence type="ECO:0000313" key="8">
    <source>
        <dbReference type="Proteomes" id="UP001268610"/>
    </source>
</evidence>
<dbReference type="Pfam" id="PF00348">
    <property type="entry name" value="polyprenyl_synt"/>
    <property type="match status" value="1"/>
</dbReference>
<keyword evidence="3" id="KW-0808">Transferase</keyword>
<name>A0AAJ2H6I0_9HYPH</name>
<dbReference type="SUPFAM" id="SSF48576">
    <property type="entry name" value="Terpenoid synthases"/>
    <property type="match status" value="1"/>
</dbReference>
<feature type="non-terminal residue" evidence="7">
    <location>
        <position position="133"/>
    </location>
</feature>
<sequence>TPHDMAVGGQQSYVLAQAANRMVQGQVLDLQAEQKTISQLDLETIHLNKTGALIQAAIGMGAISVGIELRDSLYSQLVEFGACLGLAYQVQDDILDVTATTEVLGKTAGADQKRQKATYPALLGLDAAIALSQ</sequence>
<dbReference type="GO" id="GO:0046872">
    <property type="term" value="F:metal ion binding"/>
    <property type="evidence" value="ECO:0007669"/>
    <property type="project" value="UniProtKB-KW"/>
</dbReference>
<dbReference type="CDD" id="cd00867">
    <property type="entry name" value="Trans_IPPS"/>
    <property type="match status" value="1"/>
</dbReference>
<gene>
    <name evidence="7" type="ORF">RJJ65_38740</name>
</gene>
<evidence type="ECO:0000256" key="4">
    <source>
        <dbReference type="ARBA" id="ARBA00022723"/>
    </source>
</evidence>
<evidence type="ECO:0000256" key="2">
    <source>
        <dbReference type="ARBA" id="ARBA00006706"/>
    </source>
</evidence>
<comment type="caution">
    <text evidence="7">The sequence shown here is derived from an EMBL/GenBank/DDBJ whole genome shotgun (WGS) entry which is preliminary data.</text>
</comment>
<dbReference type="GO" id="GO:0008299">
    <property type="term" value="P:isoprenoid biosynthetic process"/>
    <property type="evidence" value="ECO:0007669"/>
    <property type="project" value="UniProtKB-KW"/>
</dbReference>
<dbReference type="EMBL" id="JAVLSF010000866">
    <property type="protein sequence ID" value="MDR9778483.1"/>
    <property type="molecule type" value="Genomic_DNA"/>
</dbReference>
<dbReference type="PROSITE" id="PS00444">
    <property type="entry name" value="POLYPRENYL_SYNTHASE_2"/>
    <property type="match status" value="1"/>
</dbReference>
<dbReference type="PANTHER" id="PTHR43281">
    <property type="entry name" value="FARNESYL DIPHOSPHATE SYNTHASE"/>
    <property type="match status" value="1"/>
</dbReference>
<dbReference type="GO" id="GO:0004659">
    <property type="term" value="F:prenyltransferase activity"/>
    <property type="evidence" value="ECO:0007669"/>
    <property type="project" value="InterPro"/>
</dbReference>
<dbReference type="InterPro" id="IPR008949">
    <property type="entry name" value="Isoprenoid_synthase_dom_sf"/>
</dbReference>
<keyword evidence="4" id="KW-0479">Metal-binding</keyword>
<evidence type="ECO:0000256" key="1">
    <source>
        <dbReference type="ARBA" id="ARBA00001946"/>
    </source>
</evidence>
<dbReference type="AlphaFoldDB" id="A0AAJ2H6I0"/>
<keyword evidence="6" id="KW-0414">Isoprene biosynthesis</keyword>
<dbReference type="PANTHER" id="PTHR43281:SF1">
    <property type="entry name" value="FARNESYL DIPHOSPHATE SYNTHASE"/>
    <property type="match status" value="1"/>
</dbReference>
<comment type="cofactor">
    <cofactor evidence="1">
        <name>Mg(2+)</name>
        <dbReference type="ChEBI" id="CHEBI:18420"/>
    </cofactor>
</comment>
<evidence type="ECO:0000256" key="3">
    <source>
        <dbReference type="ARBA" id="ARBA00022679"/>
    </source>
</evidence>
<accession>A0AAJ2H6I0</accession>
<reference evidence="7" key="1">
    <citation type="submission" date="2023-04" db="EMBL/GenBank/DDBJ databases">
        <title>Genomic characterization of faba bean (Vicia faba) microsymbionts in Mexican soils.</title>
        <authorList>
            <person name="Rivera Orduna F.N."/>
            <person name="Guevara-Luna J."/>
            <person name="Yan J."/>
            <person name="Arroyo-Herrera I."/>
            <person name="Li Y."/>
            <person name="Vasquez-Murrieta M.S."/>
            <person name="Wang E.T."/>
        </authorList>
    </citation>
    <scope>NUCLEOTIDE SEQUENCE</scope>
    <source>
        <strain evidence="7">CH26</strain>
    </source>
</reference>
<proteinExistence type="inferred from homology"/>
<dbReference type="InterPro" id="IPR033749">
    <property type="entry name" value="Polyprenyl_synt_CS"/>
</dbReference>
<dbReference type="InterPro" id="IPR000092">
    <property type="entry name" value="Polyprenyl_synt"/>
</dbReference>
<dbReference type="Proteomes" id="UP001268610">
    <property type="component" value="Unassembled WGS sequence"/>
</dbReference>
<keyword evidence="5" id="KW-0460">Magnesium</keyword>
<feature type="non-terminal residue" evidence="7">
    <location>
        <position position="1"/>
    </location>
</feature>
<protein>
    <submittedName>
        <fullName evidence="7">Polyprenyl synthetase family protein</fullName>
    </submittedName>
</protein>
<organism evidence="7 8">
    <name type="scientific">Rhizobium hidalgonense</name>
    <dbReference type="NCBI Taxonomy" id="1538159"/>
    <lineage>
        <taxon>Bacteria</taxon>
        <taxon>Pseudomonadati</taxon>
        <taxon>Pseudomonadota</taxon>
        <taxon>Alphaproteobacteria</taxon>
        <taxon>Hyphomicrobiales</taxon>
        <taxon>Rhizobiaceae</taxon>
        <taxon>Rhizobium/Agrobacterium group</taxon>
        <taxon>Rhizobium</taxon>
    </lineage>
</organism>
<evidence type="ECO:0000256" key="6">
    <source>
        <dbReference type="ARBA" id="ARBA00023229"/>
    </source>
</evidence>
<dbReference type="Gene3D" id="1.10.600.10">
    <property type="entry name" value="Farnesyl Diphosphate Synthase"/>
    <property type="match status" value="1"/>
</dbReference>
<evidence type="ECO:0000256" key="5">
    <source>
        <dbReference type="ARBA" id="ARBA00022842"/>
    </source>
</evidence>
<evidence type="ECO:0000313" key="7">
    <source>
        <dbReference type="EMBL" id="MDR9778483.1"/>
    </source>
</evidence>
<comment type="similarity">
    <text evidence="2">Belongs to the FPP/GGPP synthase family.</text>
</comment>